<dbReference type="EMBL" id="AGNL01018060">
    <property type="protein sequence ID" value="EJK63700.1"/>
    <property type="molecule type" value="Genomic_DNA"/>
</dbReference>
<gene>
    <name evidence="2" type="ORF">THAOC_15629</name>
</gene>
<dbReference type="Proteomes" id="UP000266841">
    <property type="component" value="Unassembled WGS sequence"/>
</dbReference>
<feature type="region of interest" description="Disordered" evidence="1">
    <location>
        <begin position="171"/>
        <end position="195"/>
    </location>
</feature>
<name>K0SEG9_THAOC</name>
<sequence>MKSYAALIISSYIASTRASSCNPQHAGGFRRLKTHATCYDGTGTSFRHIRSADQCAEKCTREGDMSSTLLLYGFDYDCDDDKCTCLYGTKWESGPKPNKHSRRNVACYGLEPFPPAPVPAPQPPQCNTYNEPCESDSDCMQGGFNPCTKCGKSRGTRYYKRCYGGDEGGEESEFLQSGESGEFAPASDSADMDKAEKSSFSLNAAEISLLSAQCNTLGESCKKDSDCQQGGFNPCQKCGDKKGTRYYRQCYSPSADSPTAAPTTPPPQCNTYNEPCKRDSDCMQGGFNPCTKCGTQRGTRYYRRCFGEGNENEELEFVHIMRSGLRGSSSH</sequence>
<dbReference type="AlphaFoldDB" id="K0SEG9"/>
<evidence type="ECO:0000313" key="3">
    <source>
        <dbReference type="Proteomes" id="UP000266841"/>
    </source>
</evidence>
<organism evidence="2 3">
    <name type="scientific">Thalassiosira oceanica</name>
    <name type="common">Marine diatom</name>
    <dbReference type="NCBI Taxonomy" id="159749"/>
    <lineage>
        <taxon>Eukaryota</taxon>
        <taxon>Sar</taxon>
        <taxon>Stramenopiles</taxon>
        <taxon>Ochrophyta</taxon>
        <taxon>Bacillariophyta</taxon>
        <taxon>Coscinodiscophyceae</taxon>
        <taxon>Thalassiosirophycidae</taxon>
        <taxon>Thalassiosirales</taxon>
        <taxon>Thalassiosiraceae</taxon>
        <taxon>Thalassiosira</taxon>
    </lineage>
</organism>
<reference evidence="2 3" key="1">
    <citation type="journal article" date="2012" name="Genome Biol.">
        <title>Genome and low-iron response of an oceanic diatom adapted to chronic iron limitation.</title>
        <authorList>
            <person name="Lommer M."/>
            <person name="Specht M."/>
            <person name="Roy A.S."/>
            <person name="Kraemer L."/>
            <person name="Andreson R."/>
            <person name="Gutowska M.A."/>
            <person name="Wolf J."/>
            <person name="Bergner S.V."/>
            <person name="Schilhabel M.B."/>
            <person name="Klostermeier U.C."/>
            <person name="Beiko R.G."/>
            <person name="Rosenstiel P."/>
            <person name="Hippler M."/>
            <person name="Laroche J."/>
        </authorList>
    </citation>
    <scope>NUCLEOTIDE SEQUENCE [LARGE SCALE GENOMIC DNA]</scope>
    <source>
        <strain evidence="2 3">CCMP1005</strain>
    </source>
</reference>
<protein>
    <submittedName>
        <fullName evidence="2">Uncharacterized protein</fullName>
    </submittedName>
</protein>
<proteinExistence type="predicted"/>
<accession>K0SEG9</accession>
<comment type="caution">
    <text evidence="2">The sequence shown here is derived from an EMBL/GenBank/DDBJ whole genome shotgun (WGS) entry which is preliminary data.</text>
</comment>
<evidence type="ECO:0000256" key="1">
    <source>
        <dbReference type="SAM" id="MobiDB-lite"/>
    </source>
</evidence>
<evidence type="ECO:0000313" key="2">
    <source>
        <dbReference type="EMBL" id="EJK63700.1"/>
    </source>
</evidence>
<keyword evidence="3" id="KW-1185">Reference proteome</keyword>